<feature type="transmembrane region" description="Helical" evidence="1">
    <location>
        <begin position="91"/>
        <end position="112"/>
    </location>
</feature>
<reference evidence="3 4" key="1">
    <citation type="submission" date="2018-10" db="EMBL/GenBank/DDBJ databases">
        <title>Butyricimonas faecalis sp. nov., isolated from human faeces and emended description of the genus Butyricimonas.</title>
        <authorList>
            <person name="Le Roy T."/>
            <person name="Van der Smissen P."/>
            <person name="Paquot A."/>
            <person name="Delzenne N."/>
            <person name="Muccioli G."/>
            <person name="Collet J.-F."/>
            <person name="Cani P.D."/>
        </authorList>
    </citation>
    <scope>NUCLEOTIDE SEQUENCE [LARGE SCALE GENOMIC DNA]</scope>
    <source>
        <strain evidence="3 4">H184</strain>
    </source>
</reference>
<evidence type="ECO:0000256" key="1">
    <source>
        <dbReference type="SAM" id="Phobius"/>
    </source>
</evidence>
<evidence type="ECO:0000313" key="4">
    <source>
        <dbReference type="Proteomes" id="UP000270673"/>
    </source>
</evidence>
<keyword evidence="3" id="KW-0418">Kinase</keyword>
<dbReference type="EMBL" id="CP032819">
    <property type="protein sequence ID" value="AZS28522.1"/>
    <property type="molecule type" value="Genomic_DNA"/>
</dbReference>
<sequence>MKKRIHTGCLEQTFLYNLLMNSELRIWRHMLLAIVLAIISFNQTYVIFQQNITELGCNLYWITLCNLASYLVVVYLNIYLLIPRYLMRKRYLLYTIVLFVIVFVLMCLLTIIEEGVHVILGQDISYFLNPIFILNYVSSFATIVLCLLGGAITIVLRHWTIDNKRVNQLEWIHIQSEVEQLKAQVNPQLLFNILDRTAVLARSKPDEASGMLLKLSQLLRYQLYDCSRKAVLLKGEINFLTNYLALEQLYSKRIWYSVAAEGEVYRTFVPPLLFIPFVQQAIVYIYRQNTFASIDLQFRVKNSRIHFICSFNNGNLLDQNDFSSIKQRLELLYGDNYSLSISKRVIILKLNMLNYE</sequence>
<evidence type="ECO:0000259" key="2">
    <source>
        <dbReference type="Pfam" id="PF06580"/>
    </source>
</evidence>
<keyword evidence="1" id="KW-1133">Transmembrane helix</keyword>
<dbReference type="PANTHER" id="PTHR34220:SF7">
    <property type="entry name" value="SENSOR HISTIDINE KINASE YPDA"/>
    <property type="match status" value="1"/>
</dbReference>
<dbReference type="PANTHER" id="PTHR34220">
    <property type="entry name" value="SENSOR HISTIDINE KINASE YPDA"/>
    <property type="match status" value="1"/>
</dbReference>
<accession>A0A3Q9ILC2</accession>
<dbReference type="GO" id="GO:0000155">
    <property type="term" value="F:phosphorelay sensor kinase activity"/>
    <property type="evidence" value="ECO:0007669"/>
    <property type="project" value="InterPro"/>
</dbReference>
<feature type="transmembrane region" description="Helical" evidence="1">
    <location>
        <begin position="132"/>
        <end position="156"/>
    </location>
</feature>
<keyword evidence="1" id="KW-0472">Membrane</keyword>
<name>A0A3Q9ILC2_9BACT</name>
<gene>
    <name evidence="3" type="ORF">D8S85_02425</name>
</gene>
<dbReference type="OrthoDB" id="9809908at2"/>
<dbReference type="AlphaFoldDB" id="A0A3Q9ILC2"/>
<dbReference type="Pfam" id="PF06580">
    <property type="entry name" value="His_kinase"/>
    <property type="match status" value="1"/>
</dbReference>
<feature type="domain" description="Signal transduction histidine kinase internal region" evidence="2">
    <location>
        <begin position="177"/>
        <end position="249"/>
    </location>
</feature>
<feature type="transmembrane region" description="Helical" evidence="1">
    <location>
        <begin position="60"/>
        <end position="82"/>
    </location>
</feature>
<dbReference type="GO" id="GO:0016020">
    <property type="term" value="C:membrane"/>
    <property type="evidence" value="ECO:0007669"/>
    <property type="project" value="InterPro"/>
</dbReference>
<feature type="transmembrane region" description="Helical" evidence="1">
    <location>
        <begin position="30"/>
        <end position="48"/>
    </location>
</feature>
<keyword evidence="4" id="KW-1185">Reference proteome</keyword>
<keyword evidence="1" id="KW-0812">Transmembrane</keyword>
<dbReference type="InterPro" id="IPR010559">
    <property type="entry name" value="Sig_transdc_His_kin_internal"/>
</dbReference>
<keyword evidence="3" id="KW-0808">Transferase</keyword>
<evidence type="ECO:0000313" key="3">
    <source>
        <dbReference type="EMBL" id="AZS28522.1"/>
    </source>
</evidence>
<organism evidence="3 4">
    <name type="scientific">Butyricimonas faecalis</name>
    <dbReference type="NCBI Taxonomy" id="2093856"/>
    <lineage>
        <taxon>Bacteria</taxon>
        <taxon>Pseudomonadati</taxon>
        <taxon>Bacteroidota</taxon>
        <taxon>Bacteroidia</taxon>
        <taxon>Bacteroidales</taxon>
        <taxon>Odoribacteraceae</taxon>
        <taxon>Butyricimonas</taxon>
    </lineage>
</organism>
<dbReference type="RefSeq" id="WP_127074761.1">
    <property type="nucleotide sequence ID" value="NZ_CP032819.1"/>
</dbReference>
<dbReference type="KEGG" id="buy:D8S85_02425"/>
<protein>
    <submittedName>
        <fullName evidence="3">Histidine kinase</fullName>
    </submittedName>
</protein>
<dbReference type="InterPro" id="IPR050640">
    <property type="entry name" value="Bact_2-comp_sensor_kinase"/>
</dbReference>
<proteinExistence type="predicted"/>
<dbReference type="Proteomes" id="UP000270673">
    <property type="component" value="Chromosome"/>
</dbReference>